<dbReference type="InterPro" id="IPR003599">
    <property type="entry name" value="Ig_sub"/>
</dbReference>
<dbReference type="PANTHER" id="PTHR44969:SF1">
    <property type="entry name" value="CELL SURFACE A33 ANTIGEN"/>
    <property type="match status" value="1"/>
</dbReference>
<reference evidence="4" key="1">
    <citation type="submission" date="2021-05" db="EMBL/GenBank/DDBJ databases">
        <authorList>
            <person name="Tigano A."/>
        </authorList>
    </citation>
    <scope>NUCLEOTIDE SEQUENCE</scope>
</reference>
<feature type="compositionally biased region" description="Basic and acidic residues" evidence="1">
    <location>
        <begin position="297"/>
        <end position="310"/>
    </location>
</feature>
<accession>A0A8S4AFN0</accession>
<evidence type="ECO:0000313" key="5">
    <source>
        <dbReference type="Proteomes" id="UP000677803"/>
    </source>
</evidence>
<evidence type="ECO:0000256" key="1">
    <source>
        <dbReference type="SAM" id="MobiDB-lite"/>
    </source>
</evidence>
<dbReference type="Pfam" id="PF07686">
    <property type="entry name" value="V-set"/>
    <property type="match status" value="1"/>
</dbReference>
<comment type="caution">
    <text evidence="4">The sequence shown here is derived from an EMBL/GenBank/DDBJ whole genome shotgun (WGS) entry which is preliminary data.</text>
</comment>
<keyword evidence="5" id="KW-1185">Reference proteome</keyword>
<protein>
    <submittedName>
        <fullName evidence="4">(Atlantic silverside) hypothetical protein</fullName>
    </submittedName>
</protein>
<feature type="compositionally biased region" description="Basic and acidic residues" evidence="1">
    <location>
        <begin position="317"/>
        <end position="328"/>
    </location>
</feature>
<evidence type="ECO:0000313" key="4">
    <source>
        <dbReference type="EMBL" id="CAG5865740.1"/>
    </source>
</evidence>
<sequence>MFLLSLEKNMTTRRQVGWPRLLLVLTVVPCCWSLQVSIQNKLYKVAKGNEITLTCDFNPAVPIGNNFILTWEAYPDVSGDPLKTVATYFLNNPVDISPTYEGRVFMEVNMEIKSSTLQFTEVTIQDSRNYQCSVKIPGDDEGQTADTTNLLVLVPPSPPVCTLQGKAEYFHDITLTCKSEEGSPLPVHQWTSYSIENIQRQFPPKTTQEDGVLSLFNISRETSGYFICKSENEIGSKSCNFSLAVMPSSMNMGSTAGIIGGVIAGLLVLGIVIFFCCRRKGKKEYYAEDAQAEMEFQDRDDAEGGKKYLDDVSNSENKQDNQNEDKNVVPKSIYGLAGAGLKIDDDQYSYKSSKERDDAKGSRDRLADHPKCYGSRDHLDDHRRPTGSRDRLDDDHERYGSRDRLDHREPTGSRDRLDNRERNGSRDHLNDHRERYGSRDRLDDNRDRYGSRDHLDNHRDRYGSRDRLEDHRDGYGSRDRLDDHRDRYGSRDRLDDHRDRYGSRDRLDDHRERHGSRDRLDYS</sequence>
<evidence type="ECO:0000259" key="3">
    <source>
        <dbReference type="PROSITE" id="PS50835"/>
    </source>
</evidence>
<dbReference type="EMBL" id="CAJRST010001113">
    <property type="protein sequence ID" value="CAG5865740.1"/>
    <property type="molecule type" value="Genomic_DNA"/>
</dbReference>
<keyword evidence="2" id="KW-0472">Membrane</keyword>
<dbReference type="GO" id="GO:0005886">
    <property type="term" value="C:plasma membrane"/>
    <property type="evidence" value="ECO:0007669"/>
    <property type="project" value="InterPro"/>
</dbReference>
<feature type="domain" description="Ig-like" evidence="3">
    <location>
        <begin position="155"/>
        <end position="244"/>
    </location>
</feature>
<name>A0A8S4AFN0_9TELE</name>
<dbReference type="Gene3D" id="2.60.40.10">
    <property type="entry name" value="Immunoglobulins"/>
    <property type="match status" value="2"/>
</dbReference>
<dbReference type="OrthoDB" id="8825892at2759"/>
<dbReference type="InterPro" id="IPR013783">
    <property type="entry name" value="Ig-like_fold"/>
</dbReference>
<organism evidence="4 5">
    <name type="scientific">Menidia menidia</name>
    <name type="common">Atlantic silverside</name>
    <dbReference type="NCBI Taxonomy" id="238744"/>
    <lineage>
        <taxon>Eukaryota</taxon>
        <taxon>Metazoa</taxon>
        <taxon>Chordata</taxon>
        <taxon>Craniata</taxon>
        <taxon>Vertebrata</taxon>
        <taxon>Euteleostomi</taxon>
        <taxon>Actinopterygii</taxon>
        <taxon>Neopterygii</taxon>
        <taxon>Teleostei</taxon>
        <taxon>Neoteleostei</taxon>
        <taxon>Acanthomorphata</taxon>
        <taxon>Ovalentaria</taxon>
        <taxon>Atherinomorphae</taxon>
        <taxon>Atheriniformes</taxon>
        <taxon>Atherinopsidae</taxon>
        <taxon>Menidiinae</taxon>
        <taxon>Menidia</taxon>
    </lineage>
</organism>
<feature type="compositionally biased region" description="Basic and acidic residues" evidence="1">
    <location>
        <begin position="352"/>
        <end position="523"/>
    </location>
</feature>
<dbReference type="CDD" id="cd12087">
    <property type="entry name" value="TM_EGFR-like"/>
    <property type="match status" value="1"/>
</dbReference>
<keyword evidence="2" id="KW-0812">Transmembrane</keyword>
<keyword evidence="2" id="KW-1133">Transmembrane helix</keyword>
<feature type="region of interest" description="Disordered" evidence="1">
    <location>
        <begin position="348"/>
        <end position="523"/>
    </location>
</feature>
<evidence type="ECO:0000256" key="2">
    <source>
        <dbReference type="SAM" id="Phobius"/>
    </source>
</evidence>
<dbReference type="SMART" id="SM00409">
    <property type="entry name" value="IG"/>
    <property type="match status" value="2"/>
</dbReference>
<dbReference type="PANTHER" id="PTHR44969">
    <property type="entry name" value="CELL SURFACE A33 ANTIGEN"/>
    <property type="match status" value="1"/>
</dbReference>
<dbReference type="SUPFAM" id="SSF48726">
    <property type="entry name" value="Immunoglobulin"/>
    <property type="match status" value="2"/>
</dbReference>
<dbReference type="Proteomes" id="UP000677803">
    <property type="component" value="Unassembled WGS sequence"/>
</dbReference>
<dbReference type="AlphaFoldDB" id="A0A8S4AFN0"/>
<proteinExistence type="predicted"/>
<gene>
    <name evidence="4" type="ORF">MMEN_LOCUS2392</name>
</gene>
<dbReference type="PROSITE" id="PS50835">
    <property type="entry name" value="IG_LIKE"/>
    <property type="match status" value="2"/>
</dbReference>
<feature type="region of interest" description="Disordered" evidence="1">
    <location>
        <begin position="297"/>
        <end position="329"/>
    </location>
</feature>
<dbReference type="InterPro" id="IPR036179">
    <property type="entry name" value="Ig-like_dom_sf"/>
</dbReference>
<dbReference type="InterPro" id="IPR042474">
    <property type="entry name" value="A33"/>
</dbReference>
<dbReference type="InterPro" id="IPR007110">
    <property type="entry name" value="Ig-like_dom"/>
</dbReference>
<feature type="domain" description="Ig-like" evidence="3">
    <location>
        <begin position="19"/>
        <end position="148"/>
    </location>
</feature>
<feature type="transmembrane region" description="Helical" evidence="2">
    <location>
        <begin position="256"/>
        <end position="277"/>
    </location>
</feature>
<dbReference type="InterPro" id="IPR013106">
    <property type="entry name" value="Ig_V-set"/>
</dbReference>